<evidence type="ECO:0000256" key="1">
    <source>
        <dbReference type="ARBA" id="ARBA00004141"/>
    </source>
</evidence>
<organism evidence="7 8">
    <name type="scientific">candidate division TA06 bacterium B3_TA06</name>
    <dbReference type="NCBI Taxonomy" id="2012487"/>
    <lineage>
        <taxon>Bacteria</taxon>
        <taxon>Bacteria division TA06</taxon>
    </lineage>
</organism>
<dbReference type="AlphaFoldDB" id="A0A532VAW9"/>
<keyword evidence="2 5" id="KW-0812">Transmembrane</keyword>
<dbReference type="InterPro" id="IPR007016">
    <property type="entry name" value="O-antigen_ligase-rel_domated"/>
</dbReference>
<keyword evidence="3 5" id="KW-1133">Transmembrane helix</keyword>
<dbReference type="InterPro" id="IPR051533">
    <property type="entry name" value="WaaL-like"/>
</dbReference>
<feature type="transmembrane region" description="Helical" evidence="5">
    <location>
        <begin position="210"/>
        <end position="228"/>
    </location>
</feature>
<evidence type="ECO:0000313" key="8">
    <source>
        <dbReference type="Proteomes" id="UP000317778"/>
    </source>
</evidence>
<protein>
    <recommendedName>
        <fullName evidence="6">O-antigen ligase-related domain-containing protein</fullName>
    </recommendedName>
</protein>
<evidence type="ECO:0000256" key="5">
    <source>
        <dbReference type="SAM" id="Phobius"/>
    </source>
</evidence>
<evidence type="ECO:0000256" key="2">
    <source>
        <dbReference type="ARBA" id="ARBA00022692"/>
    </source>
</evidence>
<keyword evidence="4 5" id="KW-0472">Membrane</keyword>
<accession>A0A532VAW9</accession>
<feature type="transmembrane region" description="Helical" evidence="5">
    <location>
        <begin position="171"/>
        <end position="190"/>
    </location>
</feature>
<evidence type="ECO:0000313" key="7">
    <source>
        <dbReference type="EMBL" id="TKJ44350.1"/>
    </source>
</evidence>
<feature type="transmembrane region" description="Helical" evidence="5">
    <location>
        <begin position="367"/>
        <end position="387"/>
    </location>
</feature>
<comment type="subcellular location">
    <subcellularLocation>
        <location evidence="1">Membrane</location>
        <topology evidence="1">Multi-pass membrane protein</topology>
    </subcellularLocation>
</comment>
<evidence type="ECO:0000256" key="4">
    <source>
        <dbReference type="ARBA" id="ARBA00023136"/>
    </source>
</evidence>
<feature type="transmembrane region" description="Helical" evidence="5">
    <location>
        <begin position="432"/>
        <end position="449"/>
    </location>
</feature>
<dbReference type="Proteomes" id="UP000317778">
    <property type="component" value="Unassembled WGS sequence"/>
</dbReference>
<name>A0A532VAW9_UNCT6</name>
<reference evidence="7 8" key="1">
    <citation type="submission" date="2017-06" db="EMBL/GenBank/DDBJ databases">
        <title>Novel microbial phyla capable of carbon fixation and sulfur reduction in deep-sea sediments.</title>
        <authorList>
            <person name="Huang J."/>
            <person name="Baker B."/>
            <person name="Wang Y."/>
        </authorList>
    </citation>
    <scope>NUCLEOTIDE SEQUENCE [LARGE SCALE GENOMIC DNA]</scope>
    <source>
        <strain evidence="7">B3_TA06</strain>
    </source>
</reference>
<gene>
    <name evidence="7" type="ORF">CEE36_01005</name>
</gene>
<feature type="domain" description="O-antigen ligase-related" evidence="6">
    <location>
        <begin position="240"/>
        <end position="380"/>
    </location>
</feature>
<feature type="transmembrane region" description="Helical" evidence="5">
    <location>
        <begin position="274"/>
        <end position="292"/>
    </location>
</feature>
<feature type="transmembrane region" description="Helical" evidence="5">
    <location>
        <begin position="235"/>
        <end position="254"/>
    </location>
</feature>
<proteinExistence type="predicted"/>
<evidence type="ECO:0000256" key="3">
    <source>
        <dbReference type="ARBA" id="ARBA00022989"/>
    </source>
</evidence>
<dbReference type="EMBL" id="NJBO01000001">
    <property type="protein sequence ID" value="TKJ44350.1"/>
    <property type="molecule type" value="Genomic_DNA"/>
</dbReference>
<evidence type="ECO:0000259" key="6">
    <source>
        <dbReference type="Pfam" id="PF04932"/>
    </source>
</evidence>
<comment type="caution">
    <text evidence="7">The sequence shown here is derived from an EMBL/GenBank/DDBJ whole genome shotgun (WGS) entry which is preliminary data.</text>
</comment>
<sequence length="467" mass="52060">MAGLKEMNLKRFSREPFWIALAFVGALSLAIAAGVFVSGITGIIIAVAPVALLLVLLCVLNPYPFWILYFAVVPFAYMVSESLPTGSFVRFGGLIMVALSVPSILLSKRFPRFKVTALGGSILLFFAGCVLSLLAFFELKGAFRGVSLYFGNVMAYWVFVNIFATEKRLRTVLDVLIIVLAIEGIIAVVQKIVSTPLLRATGTLVDPNAFGFWLLPFLCFAFYFGLAARKRWQKLLYFGAYLVMTVAIPLTYSRSMILVLLPVQFILYWRQKKLHIFALVAAASIALLYLGFAKVFTYGFNIKSFLTAARAASIEWRFYFAKTAVRMFIDHPILGVGADCFYHKFRFYSTITPHIAKEVIHNSYLEILSGTGLVGFLPFLAVIFFSLKNLWLTRKHYTTQGDRSRSLMTEGLIVGFIASLLAHLFLSTQHHILLWLAIAIATIVANNSFRMLEARQGPEKGSSSPAH</sequence>
<dbReference type="GO" id="GO:0016020">
    <property type="term" value="C:membrane"/>
    <property type="evidence" value="ECO:0007669"/>
    <property type="project" value="UniProtKB-SubCell"/>
</dbReference>
<feature type="transmembrane region" description="Helical" evidence="5">
    <location>
        <begin position="407"/>
        <end position="426"/>
    </location>
</feature>
<dbReference type="PANTHER" id="PTHR37422:SF13">
    <property type="entry name" value="LIPOPOLYSACCHARIDE BIOSYNTHESIS PROTEIN PA4999-RELATED"/>
    <property type="match status" value="1"/>
</dbReference>
<feature type="transmembrane region" description="Helical" evidence="5">
    <location>
        <begin position="89"/>
        <end position="106"/>
    </location>
</feature>
<feature type="transmembrane region" description="Helical" evidence="5">
    <location>
        <begin position="143"/>
        <end position="164"/>
    </location>
</feature>
<dbReference type="Pfam" id="PF04932">
    <property type="entry name" value="Wzy_C"/>
    <property type="match status" value="1"/>
</dbReference>
<dbReference type="PANTHER" id="PTHR37422">
    <property type="entry name" value="TEICHURONIC ACID BIOSYNTHESIS PROTEIN TUAE"/>
    <property type="match status" value="1"/>
</dbReference>
<feature type="transmembrane region" description="Helical" evidence="5">
    <location>
        <begin position="118"/>
        <end position="137"/>
    </location>
</feature>